<evidence type="ECO:0000256" key="4">
    <source>
        <dbReference type="ARBA" id="ARBA00022786"/>
    </source>
</evidence>
<dbReference type="SMART" id="SM01337">
    <property type="entry name" value="APC10"/>
    <property type="match status" value="1"/>
</dbReference>
<keyword evidence="5" id="KW-0131">Cell cycle</keyword>
<dbReference type="FunCoup" id="A0A0D1EAJ1">
    <property type="interactions" value="339"/>
</dbReference>
<keyword evidence="9" id="KW-1185">Reference proteome</keyword>
<keyword evidence="3" id="KW-0498">Mitosis</keyword>
<dbReference type="AlphaFoldDB" id="A0A0D1EAJ1"/>
<feature type="region of interest" description="Disordered" evidence="6">
    <location>
        <begin position="1"/>
        <end position="54"/>
    </location>
</feature>
<organism evidence="8 9">
    <name type="scientific">Mycosarcoma maydis</name>
    <name type="common">Corn smut fungus</name>
    <name type="synonym">Ustilago maydis</name>
    <dbReference type="NCBI Taxonomy" id="5270"/>
    <lineage>
        <taxon>Eukaryota</taxon>
        <taxon>Fungi</taxon>
        <taxon>Dikarya</taxon>
        <taxon>Basidiomycota</taxon>
        <taxon>Ustilaginomycotina</taxon>
        <taxon>Ustilaginomycetes</taxon>
        <taxon>Ustilaginales</taxon>
        <taxon>Ustilaginaceae</taxon>
        <taxon>Mycosarcoma</taxon>
    </lineage>
</organism>
<dbReference type="InterPro" id="IPR016901">
    <property type="entry name" value="APC10/Doc1"/>
</dbReference>
<dbReference type="CDD" id="cd08366">
    <property type="entry name" value="APC10"/>
    <property type="match status" value="1"/>
</dbReference>
<keyword evidence="2" id="KW-0132">Cell division</keyword>
<feature type="compositionally biased region" description="Basic and acidic residues" evidence="6">
    <location>
        <begin position="29"/>
        <end position="39"/>
    </location>
</feature>
<sequence length="307" mass="33437">MEHIVVASTSRGTTATTPTSNSKRKRSRRIYDVEDRTTKADVGSSPGTQWTLSSYKPGSGVAELRSSDLTKLWQSDGNQPHLISIQFSRRTCVTHLSIYLDVKQDDSYTPTKIAVKAGTNYHDLTMVRQRTFDAPQGWKHFNMTPGSVDAVTAEEDEEADGEDGQDDATQESAPAGPAGERDDDDQGESQGIRVWLIQVCILANHLNGKDTHIRRLIVFGPQPSDAPNPQGLKRPTNGLTHSMLLPPQVRLRNEQASSGHSPNVTLAQLLSLQNAASVDVQDDQAGDESAAGAVLRRTGLNLFGNIR</sequence>
<dbReference type="GO" id="GO:0070979">
    <property type="term" value="P:protein K11-linked ubiquitination"/>
    <property type="evidence" value="ECO:0000318"/>
    <property type="project" value="GO_Central"/>
</dbReference>
<dbReference type="Gene3D" id="2.60.120.260">
    <property type="entry name" value="Galactose-binding domain-like"/>
    <property type="match status" value="1"/>
</dbReference>
<feature type="compositionally biased region" description="Acidic residues" evidence="6">
    <location>
        <begin position="153"/>
        <end position="169"/>
    </location>
</feature>
<evidence type="ECO:0000256" key="1">
    <source>
        <dbReference type="ARBA" id="ARBA00006762"/>
    </source>
</evidence>
<dbReference type="OrthoDB" id="24948at2759"/>
<dbReference type="KEGG" id="uma:UMAG_11615"/>
<dbReference type="RefSeq" id="XP_011386791.1">
    <property type="nucleotide sequence ID" value="XM_011388489.1"/>
</dbReference>
<proteinExistence type="inferred from homology"/>
<dbReference type="InterPro" id="IPR004939">
    <property type="entry name" value="APC_su10/DOC_dom"/>
</dbReference>
<dbReference type="STRING" id="237631.A0A0D1EAJ1"/>
<accession>A0A0D1EAJ1</accession>
<comment type="similarity">
    <text evidence="1">Belongs to the APC10 family.</text>
</comment>
<dbReference type="eggNOG" id="KOG3437">
    <property type="taxonomic scope" value="Eukaryota"/>
</dbReference>
<evidence type="ECO:0000256" key="2">
    <source>
        <dbReference type="ARBA" id="ARBA00022618"/>
    </source>
</evidence>
<evidence type="ECO:0000313" key="9">
    <source>
        <dbReference type="Proteomes" id="UP000000561"/>
    </source>
</evidence>
<evidence type="ECO:0000256" key="6">
    <source>
        <dbReference type="SAM" id="MobiDB-lite"/>
    </source>
</evidence>
<feature type="compositionally biased region" description="Low complexity" evidence="6">
    <location>
        <begin position="8"/>
        <end position="21"/>
    </location>
</feature>
<evidence type="ECO:0000259" key="7">
    <source>
        <dbReference type="PROSITE" id="PS51284"/>
    </source>
</evidence>
<feature type="domain" description="DOC" evidence="7">
    <location>
        <begin position="20"/>
        <end position="245"/>
    </location>
</feature>
<feature type="region of interest" description="Disordered" evidence="6">
    <location>
        <begin position="153"/>
        <end position="188"/>
    </location>
</feature>
<name>A0A0D1EAJ1_MYCMD</name>
<dbReference type="VEuPathDB" id="FungiDB:UMAG_11615"/>
<dbReference type="FunFam" id="2.60.120.260:FF:000336">
    <property type="entry name" value="Chromosome 1, whole genome shotgun sequence"/>
    <property type="match status" value="1"/>
</dbReference>
<dbReference type="GeneID" id="23567477"/>
<gene>
    <name evidence="8" type="ORF">UMAG_11615</name>
</gene>
<evidence type="ECO:0000256" key="5">
    <source>
        <dbReference type="ARBA" id="ARBA00023306"/>
    </source>
</evidence>
<dbReference type="SUPFAM" id="SSF49785">
    <property type="entry name" value="Galactose-binding domain-like"/>
    <property type="match status" value="1"/>
</dbReference>
<dbReference type="Pfam" id="PF03256">
    <property type="entry name" value="ANAPC10"/>
    <property type="match status" value="1"/>
</dbReference>
<dbReference type="PANTHER" id="PTHR12936:SF0">
    <property type="entry name" value="ANAPHASE-PROMOTING COMPLEX SUBUNIT 10"/>
    <property type="match status" value="1"/>
</dbReference>
<dbReference type="EMBL" id="CM003140">
    <property type="protein sequence ID" value="KIS72271.1"/>
    <property type="molecule type" value="Genomic_DNA"/>
</dbReference>
<evidence type="ECO:0000313" key="8">
    <source>
        <dbReference type="EMBL" id="KIS72271.1"/>
    </source>
</evidence>
<protein>
    <recommendedName>
        <fullName evidence="7">DOC domain-containing protein</fullName>
    </recommendedName>
</protein>
<dbReference type="Proteomes" id="UP000000561">
    <property type="component" value="Chromosome 1"/>
</dbReference>
<dbReference type="GO" id="GO:0005680">
    <property type="term" value="C:anaphase-promoting complex"/>
    <property type="evidence" value="ECO:0000318"/>
    <property type="project" value="GO_Central"/>
</dbReference>
<dbReference type="InParanoid" id="A0A0D1EAJ1"/>
<dbReference type="InterPro" id="IPR008979">
    <property type="entry name" value="Galactose-bd-like_sf"/>
</dbReference>
<keyword evidence="4" id="KW-0833">Ubl conjugation pathway</keyword>
<evidence type="ECO:0000256" key="3">
    <source>
        <dbReference type="ARBA" id="ARBA00022776"/>
    </source>
</evidence>
<reference evidence="8 9" key="1">
    <citation type="journal article" date="2006" name="Nature">
        <title>Insights from the genome of the biotrophic fungal plant pathogen Ustilago maydis.</title>
        <authorList>
            <person name="Kamper J."/>
            <person name="Kahmann R."/>
            <person name="Bolker M."/>
            <person name="Ma L.J."/>
            <person name="Brefort T."/>
            <person name="Saville B.J."/>
            <person name="Banuett F."/>
            <person name="Kronstad J.W."/>
            <person name="Gold S.E."/>
            <person name="Muller O."/>
            <person name="Perlin M.H."/>
            <person name="Wosten H.A."/>
            <person name="de Vries R."/>
            <person name="Ruiz-Herrera J."/>
            <person name="Reynaga-Pena C.G."/>
            <person name="Snetselaar K."/>
            <person name="McCann M."/>
            <person name="Perez-Martin J."/>
            <person name="Feldbrugge M."/>
            <person name="Basse C.W."/>
            <person name="Steinberg G."/>
            <person name="Ibeas J.I."/>
            <person name="Holloman W."/>
            <person name="Guzman P."/>
            <person name="Farman M."/>
            <person name="Stajich J.E."/>
            <person name="Sentandreu R."/>
            <person name="Gonzalez-Prieto J.M."/>
            <person name="Kennell J.C."/>
            <person name="Molina L."/>
            <person name="Schirawski J."/>
            <person name="Mendoza-Mendoza A."/>
            <person name="Greilinger D."/>
            <person name="Munch K."/>
            <person name="Rossel N."/>
            <person name="Scherer M."/>
            <person name="Vranes M."/>
            <person name="Ladendorf O."/>
            <person name="Vincon V."/>
            <person name="Fuchs U."/>
            <person name="Sandrock B."/>
            <person name="Meng S."/>
            <person name="Ho E.C."/>
            <person name="Cahill M.J."/>
            <person name="Boyce K.J."/>
            <person name="Klose J."/>
            <person name="Klosterman S.J."/>
            <person name="Deelstra H.J."/>
            <person name="Ortiz-Castellanos L."/>
            <person name="Li W."/>
            <person name="Sanchez-Alonso P."/>
            <person name="Schreier P.H."/>
            <person name="Hauser-Hahn I."/>
            <person name="Vaupel M."/>
            <person name="Koopmann E."/>
            <person name="Friedrich G."/>
            <person name="Voss H."/>
            <person name="Schluter T."/>
            <person name="Margolis J."/>
            <person name="Platt D."/>
            <person name="Swimmer C."/>
            <person name="Gnirke A."/>
            <person name="Chen F."/>
            <person name="Vysotskaia V."/>
            <person name="Mannhaupt G."/>
            <person name="Guldener U."/>
            <person name="Munsterkotter M."/>
            <person name="Haase D."/>
            <person name="Oesterheld M."/>
            <person name="Mewes H.W."/>
            <person name="Mauceli E.W."/>
            <person name="DeCaprio D."/>
            <person name="Wade C.M."/>
            <person name="Butler J."/>
            <person name="Young S."/>
            <person name="Jaffe D.B."/>
            <person name="Calvo S."/>
            <person name="Nusbaum C."/>
            <person name="Galagan J."/>
            <person name="Birren B.W."/>
        </authorList>
    </citation>
    <scope>NUCLEOTIDE SEQUENCE [LARGE SCALE GENOMIC DNA]</scope>
    <source>
        <strain evidence="9">DSM 14603 / FGSC 9021 / UM521</strain>
    </source>
</reference>
<dbReference type="GO" id="GO:0051301">
    <property type="term" value="P:cell division"/>
    <property type="evidence" value="ECO:0007669"/>
    <property type="project" value="UniProtKB-KW"/>
</dbReference>
<dbReference type="GO" id="GO:0031145">
    <property type="term" value="P:anaphase-promoting complex-dependent catabolic process"/>
    <property type="evidence" value="ECO:0007669"/>
    <property type="project" value="InterPro"/>
</dbReference>
<dbReference type="PANTHER" id="PTHR12936">
    <property type="entry name" value="ANAPHASE-PROMOTING COMPLEX 10"/>
    <property type="match status" value="1"/>
</dbReference>
<feature type="compositionally biased region" description="Polar residues" evidence="6">
    <location>
        <begin position="45"/>
        <end position="54"/>
    </location>
</feature>
<dbReference type="PROSITE" id="PS51284">
    <property type="entry name" value="DOC"/>
    <property type="match status" value="1"/>
</dbReference>